<name>A0A2G8XSR4_TOXGO</name>
<proteinExistence type="predicted"/>
<dbReference type="VEuPathDB" id="ToxoDB:TGCOUG_293780"/>
<dbReference type="AlphaFoldDB" id="A0A2G8XSR4"/>
<gene>
    <name evidence="2" type="ORF">TGCOUG_293780</name>
</gene>
<evidence type="ECO:0000313" key="2">
    <source>
        <dbReference type="EMBL" id="PIL97718.1"/>
    </source>
</evidence>
<accession>A0A2G8XSR4</accession>
<comment type="caution">
    <text evidence="2">The sequence shown here is derived from an EMBL/GenBank/DDBJ whole genome shotgun (WGS) entry which is preliminary data.</text>
</comment>
<sequence>MVDVDGELVKVEETRRKVEKELEEIRDLEKRIRNRQLEYSERQKKSEDDENLNETRTNRGRLLADALSLYEGGDLRFDQSLLIDAFRDSEIQISQSAISNLFRWLERTDINNDEDAKDVNLQLLRATLAVMSGLRKHKWVELVELHKQVCDSLPARDDSGKEPTEKRNRLLNHIDDYLVMLERLRRLHWKEVEYLDNFGLQLQRGAFSLDKALQDYMHTTLLNRGKTYSGRYGFHNRSISTLDQLRRYYVDLRASQHTKTNVRLWEDLRIVLSAYDGYKAFTYVSELEGGVAAGLWPVHALPLFLY</sequence>
<protein>
    <submittedName>
        <fullName evidence="2">Uncharacterized protein</fullName>
    </submittedName>
</protein>
<evidence type="ECO:0000313" key="3">
    <source>
        <dbReference type="Proteomes" id="UP000236343"/>
    </source>
</evidence>
<evidence type="ECO:0000256" key="1">
    <source>
        <dbReference type="SAM" id="Coils"/>
    </source>
</evidence>
<organism evidence="2 3">
    <name type="scientific">Toxoplasma gondii COUG</name>
    <dbReference type="NCBI Taxonomy" id="1074873"/>
    <lineage>
        <taxon>Eukaryota</taxon>
        <taxon>Sar</taxon>
        <taxon>Alveolata</taxon>
        <taxon>Apicomplexa</taxon>
        <taxon>Conoidasida</taxon>
        <taxon>Coccidia</taxon>
        <taxon>Eucoccidiorida</taxon>
        <taxon>Eimeriorina</taxon>
        <taxon>Sarcocystidae</taxon>
        <taxon>Toxoplasma</taxon>
    </lineage>
</organism>
<keyword evidence="1" id="KW-0175">Coiled coil</keyword>
<dbReference type="EMBL" id="AGQR02003062">
    <property type="protein sequence ID" value="PIL97718.1"/>
    <property type="molecule type" value="Genomic_DNA"/>
</dbReference>
<feature type="coiled-coil region" evidence="1">
    <location>
        <begin position="8"/>
        <end position="45"/>
    </location>
</feature>
<reference evidence="2 3" key="1">
    <citation type="journal article" date="2016" name="Nat. Commun.">
        <title>Local admixture of amplified and diversified secreted pathogenesis determinants shapes mosaic Toxoplasma gondii genomes.</title>
        <authorList>
            <person name="Lorenzi H."/>
            <person name="Khan A."/>
            <person name="Behnke M.S."/>
            <person name="Namasivayam S."/>
            <person name="Swapna L.S."/>
            <person name="Hadjithomas M."/>
            <person name="Karamycheva S."/>
            <person name="Pinney D."/>
            <person name="Brunk B.P."/>
            <person name="Ajioka J.W."/>
            <person name="Ajzenberg D."/>
            <person name="Boothroyd J.C."/>
            <person name="Boyle J.P."/>
            <person name="Darde M.L."/>
            <person name="Diaz-Miranda M.A."/>
            <person name="Dubey J.P."/>
            <person name="Fritz H.M."/>
            <person name="Gennari S.M."/>
            <person name="Gregory B.D."/>
            <person name="Kim K."/>
            <person name="Saeij J.P."/>
            <person name="Su C."/>
            <person name="White M.W."/>
            <person name="Zhu X.Q."/>
            <person name="Howe D.K."/>
            <person name="Rosenthal B.M."/>
            <person name="Grigg M.E."/>
            <person name="Parkinson J."/>
            <person name="Liu L."/>
            <person name="Kissinger J.C."/>
            <person name="Roos D.S."/>
            <person name="Sibley L.D."/>
        </authorList>
    </citation>
    <scope>NUCLEOTIDE SEQUENCE [LARGE SCALE GENOMIC DNA]</scope>
    <source>
        <strain evidence="2 3">COUG</strain>
    </source>
</reference>
<dbReference type="Proteomes" id="UP000236343">
    <property type="component" value="Unassembled WGS sequence"/>
</dbReference>